<dbReference type="eggNOG" id="COG5428">
    <property type="taxonomic scope" value="Bacteria"/>
</dbReference>
<dbReference type="AlphaFoldDB" id="A0A081C8S3"/>
<dbReference type="Proteomes" id="UP000030661">
    <property type="component" value="Unassembled WGS sequence"/>
</dbReference>
<protein>
    <recommendedName>
        <fullName evidence="3">DUF2283 domain-containing protein</fullName>
    </recommendedName>
</protein>
<evidence type="ECO:0008006" key="3">
    <source>
        <dbReference type="Google" id="ProtNLM"/>
    </source>
</evidence>
<evidence type="ECO:0000313" key="2">
    <source>
        <dbReference type="Proteomes" id="UP000030661"/>
    </source>
</evidence>
<sequence>MKVFYDNEVDALYIQLGQEDPEGVSEMSNGLNVDLTHDGKVVGIEILEASKKLDLQTILVYSLDIDQKQLFRKVA</sequence>
<evidence type="ECO:0000313" key="1">
    <source>
        <dbReference type="EMBL" id="GAK60978.1"/>
    </source>
</evidence>
<dbReference type="PANTHER" id="PTHR37029:SF1">
    <property type="entry name" value="SSR1768 PROTEIN"/>
    <property type="match status" value="1"/>
</dbReference>
<organism evidence="1 2">
    <name type="scientific">Vecturithrix granuli</name>
    <dbReference type="NCBI Taxonomy" id="1499967"/>
    <lineage>
        <taxon>Bacteria</taxon>
        <taxon>Candidatus Moduliflexota</taxon>
        <taxon>Candidatus Vecturitrichia</taxon>
        <taxon>Candidatus Vecturitrichales</taxon>
        <taxon>Candidatus Vecturitrichaceae</taxon>
        <taxon>Candidatus Vecturithrix</taxon>
    </lineage>
</organism>
<dbReference type="Pfam" id="PF10049">
    <property type="entry name" value="DUF2283"/>
    <property type="match status" value="1"/>
</dbReference>
<dbReference type="InterPro" id="IPR019270">
    <property type="entry name" value="DUF2283"/>
</dbReference>
<dbReference type="HOGENOM" id="CLU_166740_2_0_0"/>
<dbReference type="PANTHER" id="PTHR37029">
    <property type="entry name" value="SSR1768 PROTEIN"/>
    <property type="match status" value="1"/>
</dbReference>
<proteinExistence type="predicted"/>
<dbReference type="EMBL" id="DF820476">
    <property type="protein sequence ID" value="GAK60978.1"/>
    <property type="molecule type" value="Genomic_DNA"/>
</dbReference>
<name>A0A081C8S3_VECG1</name>
<reference evidence="1 2" key="1">
    <citation type="journal article" date="2015" name="PeerJ">
        <title>First genomic representation of candidate bacterial phylum KSB3 points to enhanced environmental sensing as a trigger of wastewater bulking.</title>
        <authorList>
            <person name="Sekiguchi Y."/>
            <person name="Ohashi A."/>
            <person name="Parks D.H."/>
            <person name="Yamauchi T."/>
            <person name="Tyson G.W."/>
            <person name="Hugenholtz P."/>
        </authorList>
    </citation>
    <scope>NUCLEOTIDE SEQUENCE [LARGE SCALE GENOMIC DNA]</scope>
</reference>
<gene>
    <name evidence="1" type="ORF">U27_00876</name>
</gene>
<keyword evidence="2" id="KW-1185">Reference proteome</keyword>
<accession>A0A081C8S3</accession>